<reference evidence="2" key="1">
    <citation type="submission" date="2016-07" db="EMBL/GenBank/DDBJ databases">
        <authorList>
            <person name="Florea S."/>
            <person name="Webb J.S."/>
            <person name="Jaromczyk J."/>
            <person name="Schardl C.L."/>
        </authorList>
    </citation>
    <scope>NUCLEOTIDE SEQUENCE [LARGE SCALE GENOMIC DNA]</scope>
    <source>
        <strain evidence="2">1YdBTEX2</strain>
    </source>
</reference>
<protein>
    <submittedName>
        <fullName evidence="1">Uncharacterized protein</fullName>
    </submittedName>
</protein>
<dbReference type="AlphaFoldDB" id="A0A1D3K989"/>
<dbReference type="EMBL" id="LT599584">
    <property type="protein sequence ID" value="SBW84896.1"/>
    <property type="molecule type" value="Genomic_DNA"/>
</dbReference>
<dbReference type="Proteomes" id="UP000245431">
    <property type="component" value="Chromosome PVE_r2"/>
</dbReference>
<name>A0A1D3K989_PSEVE</name>
<accession>A0A1D3K989</accession>
<organism evidence="1 2">
    <name type="scientific">Pseudomonas veronii 1YdBTEX2</name>
    <dbReference type="NCBI Taxonomy" id="1295141"/>
    <lineage>
        <taxon>Bacteria</taxon>
        <taxon>Pseudomonadati</taxon>
        <taxon>Pseudomonadota</taxon>
        <taxon>Gammaproteobacteria</taxon>
        <taxon>Pseudomonadales</taxon>
        <taxon>Pseudomonadaceae</taxon>
        <taxon>Pseudomonas</taxon>
    </lineage>
</organism>
<evidence type="ECO:0000313" key="2">
    <source>
        <dbReference type="Proteomes" id="UP000245431"/>
    </source>
</evidence>
<proteinExistence type="predicted"/>
<dbReference type="InterPro" id="IPR046905">
    <property type="entry name" value="ABC-3C_MC1"/>
</dbReference>
<evidence type="ECO:0000313" key="1">
    <source>
        <dbReference type="EMBL" id="SBW84896.1"/>
    </source>
</evidence>
<dbReference type="Pfam" id="PF20289">
    <property type="entry name" value="MComp1"/>
    <property type="match status" value="1"/>
</dbReference>
<sequence>MLIEIINNILSSNGYIHVQAPISLEGFQTFLYAPYESDKEEYFVTIEALDQSMDAHLFLLQEGAELIFEKIRNTEKVGRTFEKNSTLIICCENNSIERELTLKIEEDNYNFKKNIITYTKGEITAFTPIVIESINITNKLISDIINSEEGNNFRAFKEQTKNRNNHYSLALKIMMKLPFITYIPKRKDLRDLESDIEKGLSTYQLPIYHTLLKISPELNDSELENFITNNWEISL</sequence>
<gene>
    <name evidence="1" type="ORF">PVE_R2G0871</name>
</gene>